<comment type="caution">
    <text evidence="1">The sequence shown here is derived from an EMBL/GenBank/DDBJ whole genome shotgun (WGS) entry which is preliminary data.</text>
</comment>
<organism evidence="1 2">
    <name type="scientific">Cichorium intybus</name>
    <name type="common">Chicory</name>
    <dbReference type="NCBI Taxonomy" id="13427"/>
    <lineage>
        <taxon>Eukaryota</taxon>
        <taxon>Viridiplantae</taxon>
        <taxon>Streptophyta</taxon>
        <taxon>Embryophyta</taxon>
        <taxon>Tracheophyta</taxon>
        <taxon>Spermatophyta</taxon>
        <taxon>Magnoliopsida</taxon>
        <taxon>eudicotyledons</taxon>
        <taxon>Gunneridae</taxon>
        <taxon>Pentapetalae</taxon>
        <taxon>asterids</taxon>
        <taxon>campanulids</taxon>
        <taxon>Asterales</taxon>
        <taxon>Asteraceae</taxon>
        <taxon>Cichorioideae</taxon>
        <taxon>Cichorieae</taxon>
        <taxon>Cichoriinae</taxon>
        <taxon>Cichorium</taxon>
    </lineage>
</organism>
<reference evidence="1 2" key="2">
    <citation type="journal article" date="2022" name="Mol. Ecol. Resour.">
        <title>The genomes of chicory, endive, great burdock and yacon provide insights into Asteraceae paleo-polyploidization history and plant inulin production.</title>
        <authorList>
            <person name="Fan W."/>
            <person name="Wang S."/>
            <person name="Wang H."/>
            <person name="Wang A."/>
            <person name="Jiang F."/>
            <person name="Liu H."/>
            <person name="Zhao H."/>
            <person name="Xu D."/>
            <person name="Zhang Y."/>
        </authorList>
    </citation>
    <scope>NUCLEOTIDE SEQUENCE [LARGE SCALE GENOMIC DNA]</scope>
    <source>
        <strain evidence="2">cv. Punajuju</strain>
        <tissue evidence="1">Leaves</tissue>
    </source>
</reference>
<evidence type="ECO:0000313" key="2">
    <source>
        <dbReference type="Proteomes" id="UP001055811"/>
    </source>
</evidence>
<evidence type="ECO:0000313" key="1">
    <source>
        <dbReference type="EMBL" id="KAI3689049.1"/>
    </source>
</evidence>
<dbReference type="Proteomes" id="UP001055811">
    <property type="component" value="Linkage Group LG09"/>
</dbReference>
<keyword evidence="2" id="KW-1185">Reference proteome</keyword>
<accession>A0ACB8YVR5</accession>
<gene>
    <name evidence="1" type="ORF">L2E82_46997</name>
</gene>
<dbReference type="EMBL" id="CM042017">
    <property type="protein sequence ID" value="KAI3689049.1"/>
    <property type="molecule type" value="Genomic_DNA"/>
</dbReference>
<sequence>MKIAESAPSALALLEAWPDNVQLLMAEKGWRRPKTSSSTYLAICASSLANDGIDLFGGGHQMAHCDDYGLSDFGAKANEYGGGLIW</sequence>
<protein>
    <submittedName>
        <fullName evidence="1">Uncharacterized protein</fullName>
    </submittedName>
</protein>
<reference evidence="2" key="1">
    <citation type="journal article" date="2022" name="Mol. Ecol. Resour.">
        <title>The genomes of chicory, endive, great burdock and yacon provide insights into Asteraceae palaeo-polyploidization history and plant inulin production.</title>
        <authorList>
            <person name="Fan W."/>
            <person name="Wang S."/>
            <person name="Wang H."/>
            <person name="Wang A."/>
            <person name="Jiang F."/>
            <person name="Liu H."/>
            <person name="Zhao H."/>
            <person name="Xu D."/>
            <person name="Zhang Y."/>
        </authorList>
    </citation>
    <scope>NUCLEOTIDE SEQUENCE [LARGE SCALE GENOMIC DNA]</scope>
    <source>
        <strain evidence="2">cv. Punajuju</strain>
    </source>
</reference>
<proteinExistence type="predicted"/>
<name>A0ACB8YVR5_CICIN</name>